<dbReference type="GO" id="GO:0003998">
    <property type="term" value="F:acylphosphatase activity"/>
    <property type="evidence" value="ECO:0007669"/>
    <property type="project" value="UniProtKB-EC"/>
</dbReference>
<evidence type="ECO:0000259" key="11">
    <source>
        <dbReference type="PROSITE" id="PS51163"/>
    </source>
</evidence>
<comment type="pathway">
    <text evidence="1 8">Protein modification; [NiFe] hydrogenase maturation.</text>
</comment>
<evidence type="ECO:0000256" key="8">
    <source>
        <dbReference type="PIRNR" id="PIRNR006256"/>
    </source>
</evidence>
<feature type="domain" description="Acylphosphatase-like" evidence="10">
    <location>
        <begin position="4"/>
        <end position="97"/>
    </location>
</feature>
<dbReference type="Pfam" id="PF07503">
    <property type="entry name" value="zf-HYPF"/>
    <property type="match status" value="2"/>
</dbReference>
<keyword evidence="12" id="KW-0808">Transferase</keyword>
<feature type="domain" description="YrdC-like" evidence="11">
    <location>
        <begin position="218"/>
        <end position="412"/>
    </location>
</feature>
<dbReference type="EC" id="6.2.-.-" evidence="8"/>
<dbReference type="InterPro" id="IPR017968">
    <property type="entry name" value="Acylphosphatase_CS"/>
</dbReference>
<comment type="function">
    <text evidence="8">Involved in the maturation of [NiFe] hydrogenases. Along with HypE, it catalyzes the synthesis of the CN ligands of the active site iron of [NiFe]-hydrogenases. HypF functions as a carbamoyl transferase using carbamoylphosphate as a substrate and transferring the carboxamido moiety in an ATP-dependent reaction to the thiolate of the C-terminal cysteine of HypE yielding a protein-S-carboxamide.</text>
</comment>
<dbReference type="InterPro" id="IPR041440">
    <property type="entry name" value="HypF_C"/>
</dbReference>
<dbReference type="GO" id="GO:0008270">
    <property type="term" value="F:zinc ion binding"/>
    <property type="evidence" value="ECO:0007669"/>
    <property type="project" value="UniProtKB-KW"/>
</dbReference>
<name>A0A4P7NYV1_9GAMM</name>
<dbReference type="GO" id="GO:0016874">
    <property type="term" value="F:ligase activity"/>
    <property type="evidence" value="ECO:0007669"/>
    <property type="project" value="UniProtKB-UniRule"/>
</dbReference>
<dbReference type="Gene3D" id="3.30.110.120">
    <property type="match status" value="1"/>
</dbReference>
<dbReference type="Pfam" id="PF00708">
    <property type="entry name" value="Acylphosphatase"/>
    <property type="match status" value="1"/>
</dbReference>
<dbReference type="UniPathway" id="UPA00335"/>
<keyword evidence="4" id="KW-0479">Metal-binding</keyword>
<dbReference type="Pfam" id="PF22521">
    <property type="entry name" value="HypF_C_2"/>
    <property type="match status" value="1"/>
</dbReference>
<dbReference type="GO" id="GO:0051604">
    <property type="term" value="P:protein maturation"/>
    <property type="evidence" value="ECO:0007669"/>
    <property type="project" value="TreeGrafter"/>
</dbReference>
<evidence type="ECO:0000256" key="5">
    <source>
        <dbReference type="ARBA" id="ARBA00022771"/>
    </source>
</evidence>
<dbReference type="Gene3D" id="3.90.870.50">
    <property type="match status" value="1"/>
</dbReference>
<evidence type="ECO:0000256" key="7">
    <source>
        <dbReference type="ARBA" id="ARBA00048220"/>
    </source>
</evidence>
<dbReference type="InterPro" id="IPR006070">
    <property type="entry name" value="Sua5-like_dom"/>
</dbReference>
<comment type="similarity">
    <text evidence="2 8">Belongs to the carbamoyltransferase HypF family.</text>
</comment>
<evidence type="ECO:0000256" key="3">
    <source>
        <dbReference type="ARBA" id="ARBA00022598"/>
    </source>
</evidence>
<dbReference type="GO" id="GO:0003725">
    <property type="term" value="F:double-stranded RNA binding"/>
    <property type="evidence" value="ECO:0007669"/>
    <property type="project" value="InterPro"/>
</dbReference>
<evidence type="ECO:0000256" key="1">
    <source>
        <dbReference type="ARBA" id="ARBA00004711"/>
    </source>
</evidence>
<dbReference type="InterPro" id="IPR055128">
    <property type="entry name" value="HypF_C_2"/>
</dbReference>
<comment type="catalytic activity">
    <reaction evidence="7 8">
        <text>C-terminal L-cysteinyl-[HypE protein] + carbamoyl phosphate + ATP + H2O = C-terminal S-carboxamide-L-cysteinyl-[HypE protein] + AMP + phosphate + diphosphate + H(+)</text>
        <dbReference type="Rhea" id="RHEA:55636"/>
        <dbReference type="Rhea" id="RHEA-COMP:14247"/>
        <dbReference type="Rhea" id="RHEA-COMP:14392"/>
        <dbReference type="ChEBI" id="CHEBI:15377"/>
        <dbReference type="ChEBI" id="CHEBI:15378"/>
        <dbReference type="ChEBI" id="CHEBI:30616"/>
        <dbReference type="ChEBI" id="CHEBI:33019"/>
        <dbReference type="ChEBI" id="CHEBI:43474"/>
        <dbReference type="ChEBI" id="CHEBI:58228"/>
        <dbReference type="ChEBI" id="CHEBI:76913"/>
        <dbReference type="ChEBI" id="CHEBI:139126"/>
        <dbReference type="ChEBI" id="CHEBI:456215"/>
    </reaction>
</comment>
<comment type="catalytic activity">
    <reaction evidence="9">
        <text>an acyl phosphate + H2O = a carboxylate + phosphate + H(+)</text>
        <dbReference type="Rhea" id="RHEA:14965"/>
        <dbReference type="ChEBI" id="CHEBI:15377"/>
        <dbReference type="ChEBI" id="CHEBI:15378"/>
        <dbReference type="ChEBI" id="CHEBI:29067"/>
        <dbReference type="ChEBI" id="CHEBI:43474"/>
        <dbReference type="ChEBI" id="CHEBI:59918"/>
        <dbReference type="EC" id="3.6.1.7"/>
    </reaction>
</comment>
<dbReference type="Proteomes" id="UP000296201">
    <property type="component" value="Chromosome"/>
</dbReference>
<dbReference type="InterPro" id="IPR017945">
    <property type="entry name" value="DHBP_synth_RibB-like_a/b_dom"/>
</dbReference>
<evidence type="ECO:0000259" key="10">
    <source>
        <dbReference type="PROSITE" id="PS51160"/>
    </source>
</evidence>
<dbReference type="Gene3D" id="3.30.420.40">
    <property type="match status" value="1"/>
</dbReference>
<dbReference type="InterPro" id="IPR036046">
    <property type="entry name" value="Acylphosphatase-like_dom_sf"/>
</dbReference>
<keyword evidence="9" id="KW-0378">Hydrolase</keyword>
<keyword evidence="13" id="KW-1185">Reference proteome</keyword>
<dbReference type="OrthoDB" id="9808093at2"/>
<dbReference type="NCBIfam" id="TIGR00143">
    <property type="entry name" value="hypF"/>
    <property type="match status" value="1"/>
</dbReference>
<dbReference type="PROSITE" id="PS51160">
    <property type="entry name" value="ACYLPHOSPHATASE_3"/>
    <property type="match status" value="1"/>
</dbReference>
<evidence type="ECO:0000256" key="6">
    <source>
        <dbReference type="ARBA" id="ARBA00022833"/>
    </source>
</evidence>
<dbReference type="EMBL" id="CP032096">
    <property type="protein sequence ID" value="QBZ82759.1"/>
    <property type="molecule type" value="Genomic_DNA"/>
</dbReference>
<keyword evidence="3" id="KW-0436">Ligase</keyword>
<feature type="active site" evidence="9">
    <location>
        <position position="19"/>
    </location>
</feature>
<dbReference type="PANTHER" id="PTHR42959">
    <property type="entry name" value="CARBAMOYLTRANSFERASE"/>
    <property type="match status" value="1"/>
</dbReference>
<organism evidence="12 13">
    <name type="scientific">Hydrogenovibrio crunogenus</name>
    <dbReference type="NCBI Taxonomy" id="39765"/>
    <lineage>
        <taxon>Bacteria</taxon>
        <taxon>Pseudomonadati</taxon>
        <taxon>Pseudomonadota</taxon>
        <taxon>Gammaproteobacteria</taxon>
        <taxon>Thiotrichales</taxon>
        <taxon>Piscirickettsiaceae</taxon>
        <taxon>Hydrogenovibrio</taxon>
    </lineage>
</organism>
<accession>A0A4P7NYV1</accession>
<sequence length="803" mass="89540">MFAFCNIRVTGCVQGVGFRPFIWQLAKQFEATGWVLNDSEGVLIDIKIHNVQLQRFVDEIKKNAPALASVETVAVTNIVSPQQIEKLNTVSGFDIVESKTGVMNTVVLPDAATCDLCRSEINDPKNRRYGYAFTNCTLCGPRYSIIKNMPYDRAQTSMADFEMCDACLAEYNNPADRRFHAQPNACPDCGPKLYLAKHGEIKENQNYQAWSFEDLDSDSMFDQACLFLKQGKILAVKGLGGYHLVCDAMNDKACNLLRERKYRPAKPFALMAADIESVGHYCDVGNSAKTWLSSVQSPIVLMPKLTKNTSPYSLSESIAPNQSKLGFMLPSNPLHILLMQKWQKESGHGVLVFTSANRSGMPQAYLQEHEKALLDLADHLLTHNRPIVRRLEDSVVLITPDDDFLVLRQSRGFSPFKVNLPKGFEVDTATISAGGDLKNSIAIRHHGQIILSHYLGDLANFDVQTAYKEALDDLTKLYQLRPEKIQTDLHPGYFSSGFMDDFSRNHGLKNNPVQHHHAHFNACMVENGIPDSGANYLGVILDGLGYGEENHFWGGEFLYGNYHAVNRVASLQAKPLLGGDKANKEPWRNLYAYLRDLKDFAGLDVLLNEYKSAQSLAKLKNKPIDLLEQMFKQSINSPMSSSAGRLFDAVSALCNICFEQVSYEGQAATEFEAYVSKEGVLKNKDLGYLCEIVSNSRESEQELNYLLSVGSIFKAVLVDIEQGVLLEDIACRFHIGFANGIVSMISKLKNEYDFDSVVFSGGVCQNSWLIYLIEHAMPKEIAVLKHRMLPANDQSIAIGQAVK</sequence>
<dbReference type="SUPFAM" id="SSF54975">
    <property type="entry name" value="Acylphosphatase/BLUF domain-like"/>
    <property type="match status" value="1"/>
</dbReference>
<dbReference type="SUPFAM" id="SSF55821">
    <property type="entry name" value="YrdC/RibB"/>
    <property type="match status" value="1"/>
</dbReference>
<protein>
    <recommendedName>
        <fullName evidence="8">Carbamoyltransferase HypF</fullName>
        <ecNumber evidence="8">6.2.-.-</ecNumber>
    </recommendedName>
</protein>
<keyword evidence="5" id="KW-0863">Zinc-finger</keyword>
<dbReference type="PROSITE" id="PS51163">
    <property type="entry name" value="YRDC"/>
    <property type="match status" value="1"/>
</dbReference>
<dbReference type="Pfam" id="PF17788">
    <property type="entry name" value="HypF_C"/>
    <property type="match status" value="1"/>
</dbReference>
<dbReference type="InterPro" id="IPR001792">
    <property type="entry name" value="Acylphosphatase-like_dom"/>
</dbReference>
<dbReference type="Gene3D" id="3.30.420.360">
    <property type="match status" value="1"/>
</dbReference>
<dbReference type="AlphaFoldDB" id="A0A4P7NYV1"/>
<evidence type="ECO:0000313" key="12">
    <source>
        <dbReference type="EMBL" id="QBZ82759.1"/>
    </source>
</evidence>
<proteinExistence type="inferred from homology"/>
<dbReference type="Pfam" id="PF01300">
    <property type="entry name" value="Sua5_yciO_yrdC"/>
    <property type="match status" value="1"/>
</dbReference>
<dbReference type="GO" id="GO:0016743">
    <property type="term" value="F:carboxyl- or carbamoyltransferase activity"/>
    <property type="evidence" value="ECO:0007669"/>
    <property type="project" value="UniProtKB-UniRule"/>
</dbReference>
<feature type="active site" evidence="9">
    <location>
        <position position="37"/>
    </location>
</feature>
<evidence type="ECO:0000256" key="9">
    <source>
        <dbReference type="PROSITE-ProRule" id="PRU00520"/>
    </source>
</evidence>
<dbReference type="PIRSF" id="PIRSF006256">
    <property type="entry name" value="CMPcnvr_hdrg_mat"/>
    <property type="match status" value="1"/>
</dbReference>
<dbReference type="PROSITE" id="PS00150">
    <property type="entry name" value="ACYLPHOSPHATASE_1"/>
    <property type="match status" value="1"/>
</dbReference>
<keyword evidence="6" id="KW-0862">Zinc</keyword>
<dbReference type="InterPro" id="IPR004421">
    <property type="entry name" value="Carbamoyltransferase_HypF"/>
</dbReference>
<dbReference type="PANTHER" id="PTHR42959:SF1">
    <property type="entry name" value="CARBAMOYLTRANSFERASE HYPF"/>
    <property type="match status" value="1"/>
</dbReference>
<gene>
    <name evidence="12" type="primary">hypF_1</name>
    <name evidence="12" type="ORF">GHNINEIG_00795</name>
</gene>
<evidence type="ECO:0000256" key="2">
    <source>
        <dbReference type="ARBA" id="ARBA00008097"/>
    </source>
</evidence>
<dbReference type="InterPro" id="IPR011125">
    <property type="entry name" value="Znf_HypF"/>
</dbReference>
<evidence type="ECO:0000313" key="13">
    <source>
        <dbReference type="Proteomes" id="UP000296201"/>
    </source>
</evidence>
<evidence type="ECO:0000256" key="4">
    <source>
        <dbReference type="ARBA" id="ARBA00022723"/>
    </source>
</evidence>
<dbReference type="RefSeq" id="WP_135795434.1">
    <property type="nucleotide sequence ID" value="NZ_CP032096.1"/>
</dbReference>
<dbReference type="InterPro" id="IPR051060">
    <property type="entry name" value="Carbamoyltrans_HypF-like"/>
</dbReference>
<reference evidence="12 13" key="1">
    <citation type="submission" date="2018-08" db="EMBL/GenBank/DDBJ databases">
        <title>Horizontal acquisition of hydrogen conversion ability and other habitat adaptations in Hydrogenovibrio crunogenus strains.</title>
        <authorList>
            <person name="Gonnella G."/>
            <person name="Adam N."/>
            <person name="Perner M."/>
        </authorList>
    </citation>
    <scope>NUCLEOTIDE SEQUENCE [LARGE SCALE GENOMIC DNA]</scope>
    <source>
        <strain evidence="12 13">SP-41</strain>
    </source>
</reference>